<dbReference type="STRING" id="1853130.PMA3_07350"/>
<sequence>MTIRREPKMASGGDLIQFSQALRSEQETERFSEQQFRDFFRDVVAGGQRLASDIGGHLLPFLERFETAPDRG</sequence>
<dbReference type="EMBL" id="CP014870">
    <property type="protein sequence ID" value="ANJ54986.1"/>
    <property type="molecule type" value="Genomic_DNA"/>
</dbReference>
<gene>
    <name evidence="1" type="ORF">PMA3_07350</name>
</gene>
<dbReference type="Proteomes" id="UP000078354">
    <property type="component" value="Chromosome"/>
</dbReference>
<evidence type="ECO:0000313" key="1">
    <source>
        <dbReference type="EMBL" id="ANJ54986.1"/>
    </source>
</evidence>
<dbReference type="AlphaFoldDB" id="A0A191YQI9"/>
<proteinExistence type="predicted"/>
<dbReference type="KEGG" id="psil:PMA3_07350"/>
<keyword evidence="2" id="KW-1185">Reference proteome</keyword>
<reference evidence="1 2" key="1">
    <citation type="journal article" date="2018" name="Syst. Appl. Microbiol.">
        <title>Pseudomonas silesiensis sp. nov. strain A3T isolated from a biological pesticide sewage treatment plant and analysis of the complete genome sequence.</title>
        <authorList>
            <person name="Kaminski M.A."/>
            <person name="Furmanczyk E.M."/>
            <person name="Sobczak A."/>
            <person name="Dziembowski A."/>
            <person name="Lipinski L."/>
        </authorList>
    </citation>
    <scope>NUCLEOTIDE SEQUENCE [LARGE SCALE GENOMIC DNA]</scope>
    <source>
        <strain evidence="1 2">A3</strain>
    </source>
</reference>
<organism evidence="1 2">
    <name type="scientific">Pseudomonas silesiensis</name>
    <dbReference type="NCBI Taxonomy" id="1853130"/>
    <lineage>
        <taxon>Bacteria</taxon>
        <taxon>Pseudomonadati</taxon>
        <taxon>Pseudomonadota</taxon>
        <taxon>Gammaproteobacteria</taxon>
        <taxon>Pseudomonadales</taxon>
        <taxon>Pseudomonadaceae</taxon>
        <taxon>Pseudomonas</taxon>
    </lineage>
</organism>
<evidence type="ECO:0000313" key="2">
    <source>
        <dbReference type="Proteomes" id="UP000078354"/>
    </source>
</evidence>
<protein>
    <submittedName>
        <fullName evidence="1">Uncharacterized protein</fullName>
    </submittedName>
</protein>
<name>A0A191YQI9_9PSED</name>
<accession>A0A191YQI9</accession>